<dbReference type="Proteomes" id="UP000034137">
    <property type="component" value="Unassembled WGS sequence"/>
</dbReference>
<evidence type="ECO:0000259" key="4">
    <source>
        <dbReference type="Pfam" id="PF00346"/>
    </source>
</evidence>
<sequence>MNIIEILKTQAGVVIGEKENAIQKVLVAKEFFAEVVTLLANEHKLPLSLVYATDERKTDNTFKVHALLALDAFAEWLMVSTAVPAENPSYKSLTATVMAAHWYERYLHDMFGIIPEGHPDLRRLVNHENIPNGTFPLRKDFAWNTKLDKANEPYPMGHVEGEGIYEIPVGPIHAGIIEPGHFRFNVAGERILTLEGKLFFTHKGVEKLLEGKNVAEALPFIERLSGDMAAANALAFVEAVEKISACEVSKRAKMLRMLITEMERLTMHIHDLANMGGMGTGYSFIAANGFRVKERLMRLSEEILGNRFWRGFIVPGGVTKDLSEGELSKIIMQAEETWVEMREVVVTALGSDGFLDRLQTTGKLPLEAAQAFGAVGLPARASGVDRDVRRDHPYASYKEYKMPVVVKTKGDVYDRFTCRIRECDNIIPFIKKIVEELPTGEIAVPVNIRDGFAIGAVESWRGEVLHAVYIKDGVIERCFPRDPSFCNWALFAIIGPGNIVPDFPLCNKSLNLSYSGTDM</sequence>
<dbReference type="GO" id="GO:0051287">
    <property type="term" value="F:NAD binding"/>
    <property type="evidence" value="ECO:0007669"/>
    <property type="project" value="InterPro"/>
</dbReference>
<dbReference type="GO" id="GO:0016651">
    <property type="term" value="F:oxidoreductase activity, acting on NAD(P)H"/>
    <property type="evidence" value="ECO:0007669"/>
    <property type="project" value="InterPro"/>
</dbReference>
<keyword evidence="1" id="KW-0560">Oxidoreductase</keyword>
<protein>
    <submittedName>
        <fullName evidence="5">Ni,Fe-hydrogenase III large subunit</fullName>
    </submittedName>
</protein>
<dbReference type="AlphaFoldDB" id="A0A0G0SDF4"/>
<dbReference type="Gene3D" id="1.10.645.10">
    <property type="entry name" value="Cytochrome-c3 Hydrogenase, chain B"/>
    <property type="match status" value="1"/>
</dbReference>
<dbReference type="GO" id="GO:0008137">
    <property type="term" value="F:NADH dehydrogenase (ubiquinone) activity"/>
    <property type="evidence" value="ECO:0007669"/>
    <property type="project" value="InterPro"/>
</dbReference>
<feature type="domain" description="NADH:ubiquinone oxidoreductase 30kDa subunit" evidence="3">
    <location>
        <begin position="26"/>
        <end position="144"/>
    </location>
</feature>
<evidence type="ECO:0000313" key="5">
    <source>
        <dbReference type="EMBL" id="KKR32735.1"/>
    </source>
</evidence>
<evidence type="ECO:0000256" key="1">
    <source>
        <dbReference type="ARBA" id="ARBA00023002"/>
    </source>
</evidence>
<dbReference type="EMBL" id="LBXO01000024">
    <property type="protein sequence ID" value="KKR32735.1"/>
    <property type="molecule type" value="Genomic_DNA"/>
</dbReference>
<dbReference type="InterPro" id="IPR029014">
    <property type="entry name" value="NiFe-Hase_large"/>
</dbReference>
<dbReference type="InterPro" id="IPR001268">
    <property type="entry name" value="NADH_UbQ_OxRdtase_30kDa_su"/>
</dbReference>
<dbReference type="Pfam" id="PF00346">
    <property type="entry name" value="Complex1_49kDa"/>
    <property type="match status" value="1"/>
</dbReference>
<dbReference type="Pfam" id="PF00329">
    <property type="entry name" value="Complex1_30kDa"/>
    <property type="match status" value="1"/>
</dbReference>
<dbReference type="GO" id="GO:0048038">
    <property type="term" value="F:quinone binding"/>
    <property type="evidence" value="ECO:0007669"/>
    <property type="project" value="InterPro"/>
</dbReference>
<dbReference type="SUPFAM" id="SSF143243">
    <property type="entry name" value="Nqo5-like"/>
    <property type="match status" value="1"/>
</dbReference>
<feature type="domain" description="NADH-quinone oxidoreductase subunit D" evidence="4">
    <location>
        <begin position="287"/>
        <end position="444"/>
    </location>
</feature>
<keyword evidence="2" id="KW-0520">NAD</keyword>
<proteinExistence type="predicted"/>
<reference evidence="5 6" key="1">
    <citation type="journal article" date="2015" name="Nature">
        <title>rRNA introns, odd ribosomes, and small enigmatic genomes across a large radiation of phyla.</title>
        <authorList>
            <person name="Brown C.T."/>
            <person name="Hug L.A."/>
            <person name="Thomas B.C."/>
            <person name="Sharon I."/>
            <person name="Castelle C.J."/>
            <person name="Singh A."/>
            <person name="Wilkins M.J."/>
            <person name="Williams K.H."/>
            <person name="Banfield J.F."/>
        </authorList>
    </citation>
    <scope>NUCLEOTIDE SEQUENCE [LARGE SCALE GENOMIC DNA]</scope>
</reference>
<dbReference type="Gene3D" id="3.30.460.80">
    <property type="entry name" value="NADH:ubiquinone oxidoreductase, 30kDa subunit"/>
    <property type="match status" value="1"/>
</dbReference>
<accession>A0A0G0SDF4</accession>
<dbReference type="InterPro" id="IPR037232">
    <property type="entry name" value="NADH_quin_OxRdtase_su_C/D-like"/>
</dbReference>
<dbReference type="InterPro" id="IPR052197">
    <property type="entry name" value="ComplexI_49kDa-like"/>
</dbReference>
<evidence type="ECO:0000256" key="2">
    <source>
        <dbReference type="ARBA" id="ARBA00023027"/>
    </source>
</evidence>
<dbReference type="PANTHER" id="PTHR43485:SF1">
    <property type="entry name" value="FORMATE HYDROGENLYASE SUBUNIT 5-RELATED"/>
    <property type="match status" value="1"/>
</dbReference>
<dbReference type="PATRIC" id="fig|1618642.3.peg.504"/>
<name>A0A0G0SDF4_9BACT</name>
<evidence type="ECO:0000259" key="3">
    <source>
        <dbReference type="Pfam" id="PF00329"/>
    </source>
</evidence>
<evidence type="ECO:0000313" key="6">
    <source>
        <dbReference type="Proteomes" id="UP000034137"/>
    </source>
</evidence>
<dbReference type="SUPFAM" id="SSF56762">
    <property type="entry name" value="HydB/Nqo4-like"/>
    <property type="match status" value="1"/>
</dbReference>
<organism evidence="5 6">
    <name type="scientific">Candidatus Falkowbacteria bacterium GW2011_GWF2_39_8</name>
    <dbReference type="NCBI Taxonomy" id="1618642"/>
    <lineage>
        <taxon>Bacteria</taxon>
        <taxon>Candidatus Falkowiibacteriota</taxon>
    </lineage>
</organism>
<dbReference type="PANTHER" id="PTHR43485">
    <property type="entry name" value="HYDROGENASE-4 COMPONENT G"/>
    <property type="match status" value="1"/>
</dbReference>
<dbReference type="InterPro" id="IPR001135">
    <property type="entry name" value="NADH_Q_OxRdtase_suD"/>
</dbReference>
<gene>
    <name evidence="5" type="ORF">UT64_C0024G0004</name>
</gene>
<comment type="caution">
    <text evidence="5">The sequence shown here is derived from an EMBL/GenBank/DDBJ whole genome shotgun (WGS) entry which is preliminary data.</text>
</comment>